<dbReference type="VEuPathDB" id="FungiDB:An08g07140"/>
<evidence type="ECO:0000313" key="1">
    <source>
        <dbReference type="RefSeq" id="XP_059601199.1"/>
    </source>
</evidence>
<reference evidence="1" key="2">
    <citation type="submission" date="2025-08" db="UniProtKB">
        <authorList>
            <consortium name="RefSeq"/>
        </authorList>
    </citation>
    <scope>IDENTIFICATION</scope>
</reference>
<dbReference type="KEGG" id="ang:An08g07140"/>
<dbReference type="AlphaFoldDB" id="A0AAJ8BQ49"/>
<dbReference type="GeneID" id="84591732"/>
<reference evidence="1" key="1">
    <citation type="submission" date="2025-02" db="EMBL/GenBank/DDBJ databases">
        <authorList>
            <consortium name="NCBI Genome Project"/>
        </authorList>
    </citation>
    <scope>NUCLEOTIDE SEQUENCE</scope>
</reference>
<dbReference type="RefSeq" id="XP_059601199.1">
    <property type="nucleotide sequence ID" value="XM_059749169.1"/>
</dbReference>
<organism evidence="1">
    <name type="scientific">Aspergillus niger</name>
    <dbReference type="NCBI Taxonomy" id="5061"/>
    <lineage>
        <taxon>Eukaryota</taxon>
        <taxon>Fungi</taxon>
        <taxon>Dikarya</taxon>
        <taxon>Ascomycota</taxon>
        <taxon>Pezizomycotina</taxon>
        <taxon>Eurotiomycetes</taxon>
        <taxon>Eurotiomycetidae</taxon>
        <taxon>Eurotiales</taxon>
        <taxon>Aspergillaceae</taxon>
        <taxon>Aspergillus</taxon>
        <taxon>Aspergillus subgen. Circumdati</taxon>
    </lineage>
</organism>
<proteinExistence type="predicted"/>
<name>A0AAJ8BQ49_ASPNG</name>
<sequence length="116" mass="13445">MNKHQRSTYYVLAYRQAQLAYKAGLGTAPPRMCQAQRAPSRTAHVSNRPPWPCRARDNSLCRPRRMLGAFHRARVRGDGGWSGWQRHCMPRLAYRLPTHYEPRPRIHHTEAAMLIG</sequence>
<gene>
    <name evidence="1" type="ORF">An08g07140</name>
</gene>
<protein>
    <submittedName>
        <fullName evidence="1">Uncharacterized protein</fullName>
    </submittedName>
</protein>
<accession>A0AAJ8BQ49</accession>